<keyword evidence="2" id="KW-1185">Reference proteome</keyword>
<dbReference type="Proteomes" id="UP000287156">
    <property type="component" value="Unassembled WGS sequence"/>
</dbReference>
<sequence length="388" mass="46629">MNDLKDIHNDDKAKKILEDLEADKEENPVSPDWENNLIEKAFKEAKLLENDVYTHITTLKRYRNLSGHPVLNSLEILYRPNKEIVQSLMINMLEGLLTKHPLFTKNVFVPFMVEIERIKNDFSTEERLEIYLESKFLVHFNKELVEYIFKHLWKSVFKSNGEKETKNRNVNYKVLLIIYRRYEEILFEFIKKETAHFSDFLDENSHILDKFVDFLSKYPNVYPFLKEHTRQILTNRIKDKKQLTVKSYFLTDSIKTHLKRLDDEFHTTGEYYYYNQPYEHYHILEKDNIEFLFNICQKYDALPEFYDLMISHYYHSGHYNTADYTFGYCISPYFKGFSKEQLELLFKEANSNPQCYAGRYAKGNHKKLLETAKSLLGDDVEEKYKNLF</sequence>
<comment type="caution">
    <text evidence="1">The sequence shown here is derived from an EMBL/GenBank/DDBJ whole genome shotgun (WGS) entry which is preliminary data.</text>
</comment>
<name>A0A429Y5G4_9BACI</name>
<gene>
    <name evidence="1" type="ORF">D4T97_005150</name>
</gene>
<evidence type="ECO:0000313" key="1">
    <source>
        <dbReference type="EMBL" id="RST76549.1"/>
    </source>
</evidence>
<dbReference type="EMBL" id="QYTV02000002">
    <property type="protein sequence ID" value="RST76549.1"/>
    <property type="molecule type" value="Genomic_DNA"/>
</dbReference>
<accession>A0A429Y5G4</accession>
<dbReference type="AlphaFoldDB" id="A0A429Y5G4"/>
<proteinExistence type="predicted"/>
<organism evidence="1 2">
    <name type="scientific">Siminovitchia acidinfaciens</name>
    <dbReference type="NCBI Taxonomy" id="2321395"/>
    <lineage>
        <taxon>Bacteria</taxon>
        <taxon>Bacillati</taxon>
        <taxon>Bacillota</taxon>
        <taxon>Bacilli</taxon>
        <taxon>Bacillales</taxon>
        <taxon>Bacillaceae</taxon>
        <taxon>Siminovitchia</taxon>
    </lineage>
</organism>
<protein>
    <submittedName>
        <fullName evidence="1">Uncharacterized protein</fullName>
    </submittedName>
</protein>
<evidence type="ECO:0000313" key="2">
    <source>
        <dbReference type="Proteomes" id="UP000287156"/>
    </source>
</evidence>
<reference evidence="1" key="1">
    <citation type="submission" date="2018-12" db="EMBL/GenBank/DDBJ databases">
        <authorList>
            <person name="Sun L."/>
            <person name="Chen Z."/>
        </authorList>
    </citation>
    <scope>NUCLEOTIDE SEQUENCE [LARGE SCALE GENOMIC DNA]</scope>
    <source>
        <strain evidence="1">3-2-2</strain>
    </source>
</reference>
<dbReference type="OrthoDB" id="983160at2"/>